<evidence type="ECO:0000256" key="1">
    <source>
        <dbReference type="SAM" id="Coils"/>
    </source>
</evidence>
<gene>
    <name evidence="2" type="ORF">EZS28_032324</name>
</gene>
<dbReference type="InterPro" id="IPR016024">
    <property type="entry name" value="ARM-type_fold"/>
</dbReference>
<dbReference type="SUPFAM" id="SSF48371">
    <property type="entry name" value="ARM repeat"/>
    <property type="match status" value="1"/>
</dbReference>
<organism evidence="2 3">
    <name type="scientific">Streblomastix strix</name>
    <dbReference type="NCBI Taxonomy" id="222440"/>
    <lineage>
        <taxon>Eukaryota</taxon>
        <taxon>Metamonada</taxon>
        <taxon>Preaxostyla</taxon>
        <taxon>Oxymonadida</taxon>
        <taxon>Streblomastigidae</taxon>
        <taxon>Streblomastix</taxon>
    </lineage>
</organism>
<sequence length="188" mass="22074">MIQLYEYSTSFLLELHNPTFQRNTLILIICKNVDCIEKISELFNQNLNKYSKDRTALCIGYIFRDREITDPNIVLDIINHLTSLLGSGTLNDKAQFVIQYLFENEINRSKIMNEELLKKIEQALQQGLEMNEEELNSIIQTQKNLCILLQVFLEGREDDDLRKTIIHIGIAKHLIHIFESRDLKMIYL</sequence>
<proteinExistence type="predicted"/>
<comment type="caution">
    <text evidence="2">The sequence shown here is derived from an EMBL/GenBank/DDBJ whole genome shotgun (WGS) entry which is preliminary data.</text>
</comment>
<dbReference type="Proteomes" id="UP000324800">
    <property type="component" value="Unassembled WGS sequence"/>
</dbReference>
<accession>A0A5J4UQ11</accession>
<evidence type="ECO:0000313" key="3">
    <source>
        <dbReference type="Proteomes" id="UP000324800"/>
    </source>
</evidence>
<evidence type="ECO:0000313" key="2">
    <source>
        <dbReference type="EMBL" id="KAA6372150.1"/>
    </source>
</evidence>
<name>A0A5J4UQ11_9EUKA</name>
<keyword evidence="1" id="KW-0175">Coiled coil</keyword>
<protein>
    <submittedName>
        <fullName evidence="2">Uncharacterized protein</fullName>
    </submittedName>
</protein>
<dbReference type="EMBL" id="SNRW01013853">
    <property type="protein sequence ID" value="KAA6372150.1"/>
    <property type="molecule type" value="Genomic_DNA"/>
</dbReference>
<dbReference type="AlphaFoldDB" id="A0A5J4UQ11"/>
<feature type="coiled-coil region" evidence="1">
    <location>
        <begin position="106"/>
        <end position="133"/>
    </location>
</feature>
<reference evidence="2 3" key="1">
    <citation type="submission" date="2019-03" db="EMBL/GenBank/DDBJ databases">
        <title>Single cell metagenomics reveals metabolic interactions within the superorganism composed of flagellate Streblomastix strix and complex community of Bacteroidetes bacteria on its surface.</title>
        <authorList>
            <person name="Treitli S.C."/>
            <person name="Kolisko M."/>
            <person name="Husnik F."/>
            <person name="Keeling P."/>
            <person name="Hampl V."/>
        </authorList>
    </citation>
    <scope>NUCLEOTIDE SEQUENCE [LARGE SCALE GENOMIC DNA]</scope>
    <source>
        <strain evidence="2">ST1C</strain>
    </source>
</reference>